<protein>
    <recommendedName>
        <fullName evidence="4">Tetratricopeptide repeat protein</fullName>
    </recommendedName>
</protein>
<feature type="compositionally biased region" description="Basic residues" evidence="1">
    <location>
        <begin position="204"/>
        <end position="217"/>
    </location>
</feature>
<feature type="region of interest" description="Disordered" evidence="1">
    <location>
        <begin position="188"/>
        <end position="220"/>
    </location>
</feature>
<gene>
    <name evidence="2" type="ORF">FO442_06245</name>
</gene>
<proteinExistence type="predicted"/>
<dbReference type="InterPro" id="IPR011990">
    <property type="entry name" value="TPR-like_helical_dom_sf"/>
</dbReference>
<dbReference type="SUPFAM" id="SSF48452">
    <property type="entry name" value="TPR-like"/>
    <property type="match status" value="1"/>
</dbReference>
<name>A0A556N3X3_9FLAO</name>
<evidence type="ECO:0000256" key="1">
    <source>
        <dbReference type="SAM" id="MobiDB-lite"/>
    </source>
</evidence>
<dbReference type="EMBL" id="VLPL01000002">
    <property type="protein sequence ID" value="TSJ46759.1"/>
    <property type="molecule type" value="Genomic_DNA"/>
</dbReference>
<dbReference type="AlphaFoldDB" id="A0A556N3X3"/>
<evidence type="ECO:0008006" key="4">
    <source>
        <dbReference type="Google" id="ProtNLM"/>
    </source>
</evidence>
<organism evidence="2 3">
    <name type="scientific">Fluviicola chungangensis</name>
    <dbReference type="NCBI Taxonomy" id="2597671"/>
    <lineage>
        <taxon>Bacteria</taxon>
        <taxon>Pseudomonadati</taxon>
        <taxon>Bacteroidota</taxon>
        <taxon>Flavobacteriia</taxon>
        <taxon>Flavobacteriales</taxon>
        <taxon>Crocinitomicaceae</taxon>
        <taxon>Fluviicola</taxon>
    </lineage>
</organism>
<keyword evidence="3" id="KW-1185">Reference proteome</keyword>
<dbReference type="RefSeq" id="WP_144332296.1">
    <property type="nucleotide sequence ID" value="NZ_VLPL01000002.1"/>
</dbReference>
<evidence type="ECO:0000313" key="2">
    <source>
        <dbReference type="EMBL" id="TSJ46759.1"/>
    </source>
</evidence>
<feature type="compositionally biased region" description="Polar residues" evidence="1">
    <location>
        <begin position="533"/>
        <end position="554"/>
    </location>
</feature>
<comment type="caution">
    <text evidence="2">The sequence shown here is derived from an EMBL/GenBank/DDBJ whole genome shotgun (WGS) entry which is preliminary data.</text>
</comment>
<dbReference type="OrthoDB" id="1522549at2"/>
<sequence>MKKIHFLIYLGILSLIWACSTEKNTMLSRAYHGTTAHYNGYFNANDLLEEAMKTFRENQKEDYYNVLPILQLPNEEEVKNMYSPIDTAISKCTKVIQRHAMPSMEKPASKKEEHNRWIDENWITIGIANFYRRDYDLAFKNFEYTKKFFSTDKSSYIAEMWMARTYMEQGKFTEANYAITNLEKAQKAMEDGDSKGSKGGKNSKSSKSKKKKNKKKQKEIPPFPKKLRYDLAITRALFAEKKKDSESEIKALTKALEYAKKSKDKARINYILGQLYENAGDRGKAAYHYDRVKKYNAGYEMSFNANLKNALNAGGEKVRKNLKKMLRDTKNAEFKDQIYYTLGKMDQIESNEDGAKANYTRSAFYSTSNNRQKGMAYEKLGDMSFAKKDYLSAQKYYDSCAKVIPETYPNYEGIQNKASKLQSLVNALEVAQYEDSVQRIAKLSPSDQLAFADGVIEKMKKDEEERKRQDAIRLAALQEIQNKKTSGGNGNKFYWNNEKAKNEGFEEFKKQWGQRANEDDWRRSDKVVFASFTDPSDSTASSDKPDPSSETTALDSLTPEMLVAKLPLSDSALQVSRDRMMNAYFDAGGIYDEQLSETALAEKQYRTMLGQDFEHNMKLLAAYQIYSLHNPEDPAAVEQKEYILINYPTSDYAGYLRDPDYFLKKKEREKLTQEAYLTDLDRYERGLYYPVIMKANGVIANEKDNPYRSKYILLKAMAQAKMTEDKKLILPTLDTLIALYPKTPEAEKALEMKKIILNGYSANEAIDFAKKSIYEYKEGEPMFVLIFLTEKINNVVAKTRVVDFNKEYYGKQRLSVTSKVFREDNVILVKQFKDEIEAASYVSFYKRTRNHLLDMQKMKILFISEKNLLTLFDTNKLDEYQLFFDENY</sequence>
<reference evidence="2 3" key="1">
    <citation type="submission" date="2019-07" db="EMBL/GenBank/DDBJ databases">
        <authorList>
            <person name="Huq M.A."/>
        </authorList>
    </citation>
    <scope>NUCLEOTIDE SEQUENCE [LARGE SCALE GENOMIC DNA]</scope>
    <source>
        <strain evidence="2 3">MAH-3</strain>
    </source>
</reference>
<accession>A0A556N3X3</accession>
<dbReference type="Proteomes" id="UP000316008">
    <property type="component" value="Unassembled WGS sequence"/>
</dbReference>
<evidence type="ECO:0000313" key="3">
    <source>
        <dbReference type="Proteomes" id="UP000316008"/>
    </source>
</evidence>
<feature type="region of interest" description="Disordered" evidence="1">
    <location>
        <begin position="532"/>
        <end position="554"/>
    </location>
</feature>
<dbReference type="Gene3D" id="1.25.40.10">
    <property type="entry name" value="Tetratricopeptide repeat domain"/>
    <property type="match status" value="1"/>
</dbReference>